<dbReference type="EMBL" id="JBHSMZ010000024">
    <property type="protein sequence ID" value="MFC5551629.1"/>
    <property type="molecule type" value="Genomic_DNA"/>
</dbReference>
<dbReference type="PANTHER" id="PTHR30269:SF32">
    <property type="entry name" value="MEMBRANE TRANSPORTER PROTEIN-RELATED"/>
    <property type="match status" value="1"/>
</dbReference>
<feature type="transmembrane region" description="Helical" evidence="8">
    <location>
        <begin position="54"/>
        <end position="71"/>
    </location>
</feature>
<dbReference type="Proteomes" id="UP001596086">
    <property type="component" value="Unassembled WGS sequence"/>
</dbReference>
<comment type="similarity">
    <text evidence="2 8">Belongs to the 4-toluene sulfonate uptake permease (TSUP) (TC 2.A.102) family.</text>
</comment>
<evidence type="ECO:0000256" key="3">
    <source>
        <dbReference type="ARBA" id="ARBA00022448"/>
    </source>
</evidence>
<reference evidence="10" key="1">
    <citation type="journal article" date="2019" name="Int. J. Syst. Evol. Microbiol.">
        <title>The Global Catalogue of Microorganisms (GCM) 10K type strain sequencing project: providing services to taxonomists for standard genome sequencing and annotation.</title>
        <authorList>
            <consortium name="The Broad Institute Genomics Platform"/>
            <consortium name="The Broad Institute Genome Sequencing Center for Infectious Disease"/>
            <person name="Wu L."/>
            <person name="Ma J."/>
        </authorList>
    </citation>
    <scope>NUCLEOTIDE SEQUENCE [LARGE SCALE GENOMIC DNA]</scope>
    <source>
        <strain evidence="10">CGMCC 4.5798</strain>
    </source>
</reference>
<dbReference type="InterPro" id="IPR002781">
    <property type="entry name" value="TM_pro_TauE-like"/>
</dbReference>
<keyword evidence="10" id="KW-1185">Reference proteome</keyword>
<feature type="transmembrane region" description="Helical" evidence="8">
    <location>
        <begin position="207"/>
        <end position="226"/>
    </location>
</feature>
<dbReference type="Pfam" id="PF01925">
    <property type="entry name" value="TauE"/>
    <property type="match status" value="1"/>
</dbReference>
<evidence type="ECO:0000313" key="10">
    <source>
        <dbReference type="Proteomes" id="UP001596086"/>
    </source>
</evidence>
<keyword evidence="6 8" id="KW-1133">Transmembrane helix</keyword>
<organism evidence="9 10">
    <name type="scientific">Massilia aerilata</name>
    <dbReference type="NCBI Taxonomy" id="453817"/>
    <lineage>
        <taxon>Bacteria</taxon>
        <taxon>Pseudomonadati</taxon>
        <taxon>Pseudomonadota</taxon>
        <taxon>Betaproteobacteria</taxon>
        <taxon>Burkholderiales</taxon>
        <taxon>Oxalobacteraceae</taxon>
        <taxon>Telluria group</taxon>
        <taxon>Massilia</taxon>
    </lineage>
</organism>
<evidence type="ECO:0000256" key="7">
    <source>
        <dbReference type="ARBA" id="ARBA00023136"/>
    </source>
</evidence>
<sequence length="261" mass="26443">MDALLSILHAHAPADLALIALVFVLAGLVKGVVGPGLPTLAVGLLGMMMAPREAAALLVVPSLVTNVWQLAAGPSAWALARRLWPMLAGIAAGTLLGGMLLPAGAAADAVAALGGALMMYAAAGLANFALHVPPSGERAASPVVGLVTGAVTAATGVFVIPAVPYLLGLKLERQMGPDALAQALGLAFTTSTIALVASLLLAGQFQMQAAGLSFAALVPALAGMMLGQRIRGRIRPALFRRCFFIGLFALGLYLLLRPFIG</sequence>
<evidence type="ECO:0000256" key="4">
    <source>
        <dbReference type="ARBA" id="ARBA00022475"/>
    </source>
</evidence>
<comment type="subcellular location">
    <subcellularLocation>
        <location evidence="1 8">Cell membrane</location>
        <topology evidence="1 8">Multi-pass membrane protein</topology>
    </subcellularLocation>
</comment>
<comment type="caution">
    <text evidence="9">The sequence shown here is derived from an EMBL/GenBank/DDBJ whole genome shotgun (WGS) entry which is preliminary data.</text>
</comment>
<evidence type="ECO:0000256" key="5">
    <source>
        <dbReference type="ARBA" id="ARBA00022692"/>
    </source>
</evidence>
<feature type="transmembrane region" description="Helical" evidence="8">
    <location>
        <begin position="83"/>
        <end position="103"/>
    </location>
</feature>
<feature type="transmembrane region" description="Helical" evidence="8">
    <location>
        <begin position="110"/>
        <end position="130"/>
    </location>
</feature>
<keyword evidence="7 8" id="KW-0472">Membrane</keyword>
<evidence type="ECO:0000256" key="2">
    <source>
        <dbReference type="ARBA" id="ARBA00009142"/>
    </source>
</evidence>
<protein>
    <recommendedName>
        <fullName evidence="8">Probable membrane transporter protein</fullName>
    </recommendedName>
</protein>
<evidence type="ECO:0000256" key="6">
    <source>
        <dbReference type="ARBA" id="ARBA00022989"/>
    </source>
</evidence>
<keyword evidence="4 8" id="KW-1003">Cell membrane</keyword>
<feature type="transmembrane region" description="Helical" evidence="8">
    <location>
        <begin position="12"/>
        <end position="33"/>
    </location>
</feature>
<feature type="transmembrane region" description="Helical" evidence="8">
    <location>
        <begin position="238"/>
        <end position="256"/>
    </location>
</feature>
<keyword evidence="5 8" id="KW-0812">Transmembrane</keyword>
<feature type="transmembrane region" description="Helical" evidence="8">
    <location>
        <begin position="179"/>
        <end position="201"/>
    </location>
</feature>
<gene>
    <name evidence="9" type="ORF">ACFPO9_24185</name>
</gene>
<proteinExistence type="inferred from homology"/>
<evidence type="ECO:0000313" key="9">
    <source>
        <dbReference type="EMBL" id="MFC5551629.1"/>
    </source>
</evidence>
<dbReference type="RefSeq" id="WP_379776018.1">
    <property type="nucleotide sequence ID" value="NZ_JBHSMZ010000024.1"/>
</dbReference>
<name>A0ABW0S3V1_9BURK</name>
<feature type="transmembrane region" description="Helical" evidence="8">
    <location>
        <begin position="142"/>
        <end position="167"/>
    </location>
</feature>
<evidence type="ECO:0000256" key="1">
    <source>
        <dbReference type="ARBA" id="ARBA00004651"/>
    </source>
</evidence>
<evidence type="ECO:0000256" key="8">
    <source>
        <dbReference type="RuleBase" id="RU363041"/>
    </source>
</evidence>
<accession>A0ABW0S3V1</accession>
<dbReference type="InterPro" id="IPR052017">
    <property type="entry name" value="TSUP"/>
</dbReference>
<dbReference type="PANTHER" id="PTHR30269">
    <property type="entry name" value="TRANSMEMBRANE PROTEIN YFCA"/>
    <property type="match status" value="1"/>
</dbReference>
<keyword evidence="3" id="KW-0813">Transport</keyword>